<evidence type="ECO:0000313" key="3">
    <source>
        <dbReference type="EMBL" id="SFG97904.1"/>
    </source>
</evidence>
<keyword evidence="4" id="KW-1185">Reference proteome</keyword>
<name>A0A1I2W908_9FIRM</name>
<feature type="domain" description="Transcriptional regulator DauR-like HTH" evidence="2">
    <location>
        <begin position="158"/>
        <end position="219"/>
    </location>
</feature>
<dbReference type="GO" id="GO:0003677">
    <property type="term" value="F:DNA binding"/>
    <property type="evidence" value="ECO:0007669"/>
    <property type="project" value="UniProtKB-KW"/>
</dbReference>
<dbReference type="RefSeq" id="WP_092472525.1">
    <property type="nucleotide sequence ID" value="NZ_FOOX01000013.1"/>
</dbReference>
<accession>A0A1I2W908</accession>
<dbReference type="PANTHER" id="PTHR35568">
    <property type="entry name" value="TRANSCRIPTIONAL REGULATOR DAUR"/>
    <property type="match status" value="1"/>
</dbReference>
<dbReference type="InterPro" id="IPR039445">
    <property type="entry name" value="DauR-like_HTH"/>
</dbReference>
<sequence>MSDNSLVNNHNEKLNDEILKTLFPIADSIAESFGKFCEVVIHDLRKPEASILHIAGDITRRSVGAPVTNIVLENLRKYGNRCPDLIGYKTVTKDGIIMKSSTIYIRNKNVIIGALCINIDITLFLNFNMLMEQFISFNNQDALCENNELFVSDVTEILDTLIEQEIKSIGLPVLSMQREDKIKIVSALDLKGVFLIKGAVDKVASVLGVSRYTIYNYIDQDRSNRKNI</sequence>
<dbReference type="InterPro" id="IPR013559">
    <property type="entry name" value="YheO"/>
</dbReference>
<evidence type="ECO:0000259" key="1">
    <source>
        <dbReference type="Pfam" id="PF08348"/>
    </source>
</evidence>
<gene>
    <name evidence="3" type="ORF">SAMN05660649_03366</name>
</gene>
<keyword evidence="3" id="KW-0238">DNA-binding</keyword>
<organism evidence="3 4">
    <name type="scientific">Desulfotruncus arcticus DSM 17038</name>
    <dbReference type="NCBI Taxonomy" id="1121424"/>
    <lineage>
        <taxon>Bacteria</taxon>
        <taxon>Bacillati</taxon>
        <taxon>Bacillota</taxon>
        <taxon>Clostridia</taxon>
        <taxon>Eubacteriales</taxon>
        <taxon>Desulfallaceae</taxon>
        <taxon>Desulfotruncus</taxon>
    </lineage>
</organism>
<dbReference type="Proteomes" id="UP000199337">
    <property type="component" value="Unassembled WGS sequence"/>
</dbReference>
<dbReference type="EMBL" id="FOOX01000013">
    <property type="protein sequence ID" value="SFG97904.1"/>
    <property type="molecule type" value="Genomic_DNA"/>
</dbReference>
<evidence type="ECO:0000313" key="4">
    <source>
        <dbReference type="Proteomes" id="UP000199337"/>
    </source>
</evidence>
<dbReference type="AlphaFoldDB" id="A0A1I2W908"/>
<dbReference type="OrthoDB" id="9796595at2"/>
<reference evidence="4" key="1">
    <citation type="submission" date="2016-10" db="EMBL/GenBank/DDBJ databases">
        <authorList>
            <person name="Varghese N."/>
            <person name="Submissions S."/>
        </authorList>
    </citation>
    <scope>NUCLEOTIDE SEQUENCE [LARGE SCALE GENOMIC DNA]</scope>
    <source>
        <strain evidence="4">DSM 17038</strain>
    </source>
</reference>
<dbReference type="Pfam" id="PF13309">
    <property type="entry name" value="HTH_22"/>
    <property type="match status" value="1"/>
</dbReference>
<proteinExistence type="predicted"/>
<feature type="domain" description="YheO-like" evidence="1">
    <location>
        <begin position="19"/>
        <end position="127"/>
    </location>
</feature>
<dbReference type="PANTHER" id="PTHR35568:SF1">
    <property type="entry name" value="TRANSCRIPTIONAL REGULATOR DAUR"/>
    <property type="match status" value="1"/>
</dbReference>
<dbReference type="InterPro" id="IPR039446">
    <property type="entry name" value="DauR-like"/>
</dbReference>
<protein>
    <submittedName>
        <fullName evidence="3">Predicted transcriptional regulator YheO, contains PAS and DNA-binding HTH domains</fullName>
    </submittedName>
</protein>
<evidence type="ECO:0000259" key="2">
    <source>
        <dbReference type="Pfam" id="PF13309"/>
    </source>
</evidence>
<dbReference type="Pfam" id="PF08348">
    <property type="entry name" value="PAS_6"/>
    <property type="match status" value="1"/>
</dbReference>
<dbReference type="STRING" id="341036.SAMN05660649_03366"/>